<evidence type="ECO:0000313" key="11">
    <source>
        <dbReference type="Proteomes" id="UP000001317"/>
    </source>
</evidence>
<dbReference type="InterPro" id="IPR009100">
    <property type="entry name" value="AcylCoA_DH/oxidase_NM_dom_sf"/>
</dbReference>
<dbReference type="AlphaFoldDB" id="B0TTY7"/>
<evidence type="ECO:0000256" key="2">
    <source>
        <dbReference type="ARBA" id="ARBA00009347"/>
    </source>
</evidence>
<evidence type="ECO:0000256" key="4">
    <source>
        <dbReference type="ARBA" id="ARBA00022827"/>
    </source>
</evidence>
<feature type="domain" description="Acyl-CoA dehydrogenase/oxidase N-terminal" evidence="9">
    <location>
        <begin position="6"/>
        <end position="118"/>
    </location>
</feature>
<dbReference type="InterPro" id="IPR006091">
    <property type="entry name" value="Acyl-CoA_Oxase/DH_mid-dom"/>
</dbReference>
<dbReference type="InterPro" id="IPR036250">
    <property type="entry name" value="AcylCo_DH-like_C"/>
</dbReference>
<dbReference type="InterPro" id="IPR046373">
    <property type="entry name" value="Acyl-CoA_Oxase/DH_mid-dom_sf"/>
</dbReference>
<dbReference type="RefSeq" id="WP_012277235.1">
    <property type="nucleotide sequence ID" value="NC_010334.1"/>
</dbReference>
<name>B0TTY7_SHEHH</name>
<dbReference type="eggNOG" id="COG1960">
    <property type="taxonomic scope" value="Bacteria"/>
</dbReference>
<dbReference type="GO" id="GO:0003995">
    <property type="term" value="F:acyl-CoA dehydrogenase activity"/>
    <property type="evidence" value="ECO:0007669"/>
    <property type="project" value="TreeGrafter"/>
</dbReference>
<dbReference type="CDD" id="cd00567">
    <property type="entry name" value="ACAD"/>
    <property type="match status" value="1"/>
</dbReference>
<dbReference type="SUPFAM" id="SSF47203">
    <property type="entry name" value="Acyl-CoA dehydrogenase C-terminal domain-like"/>
    <property type="match status" value="1"/>
</dbReference>
<evidence type="ECO:0000256" key="1">
    <source>
        <dbReference type="ARBA" id="ARBA00001974"/>
    </source>
</evidence>
<comment type="similarity">
    <text evidence="2 6">Belongs to the acyl-CoA dehydrogenase family.</text>
</comment>
<dbReference type="InterPro" id="IPR037069">
    <property type="entry name" value="AcylCoA_DH/ox_N_sf"/>
</dbReference>
<proteinExistence type="inferred from homology"/>
<evidence type="ECO:0000259" key="7">
    <source>
        <dbReference type="Pfam" id="PF00441"/>
    </source>
</evidence>
<dbReference type="HOGENOM" id="CLU_018204_5_1_6"/>
<dbReference type="Gene3D" id="1.20.140.10">
    <property type="entry name" value="Butyryl-CoA Dehydrogenase, subunit A, domain 3"/>
    <property type="match status" value="1"/>
</dbReference>
<sequence>MDFTFTEEQEMIRDTAVSFLADISASNQVRLVMETQTGYDKTLWKKVCEEMFWQGVTVPEAYGGLGLGYVELVALLEKMGERLFCSPFYSTIALAANALLIAGNEQQKKRYFEIILAGATATVAYTGANGRWDAKAVEALCVKENGQYKLNGCYRYVVDGHSANFLIVAARSLGSVGEEGISLFVVDANAEGVQRNWLPTMDQTRKQAEVVFENVIVEPCALLGEFEQGWQNLSIVIDLATIAIAADQVGGAQAALDQSVDYTKQRVQFGRTIASFQAIKHKAADMMLKAEAARSSIYYAACVADQFLNYNGQDVDGMPTQTINPLRKELSEVASIAKAYCSDAYFFNAGCGIQLHGGVGFTQEYDIQLYFKRAKSTETYLGNSAYHRERLANLILKPGALL</sequence>
<dbReference type="Gene3D" id="1.10.540.10">
    <property type="entry name" value="Acyl-CoA dehydrogenase/oxidase, N-terminal domain"/>
    <property type="match status" value="1"/>
</dbReference>
<dbReference type="Pfam" id="PF02771">
    <property type="entry name" value="Acyl-CoA_dh_N"/>
    <property type="match status" value="1"/>
</dbReference>
<dbReference type="Proteomes" id="UP000001317">
    <property type="component" value="Chromosome"/>
</dbReference>
<dbReference type="PANTHER" id="PTHR43884:SF20">
    <property type="entry name" value="ACYL-COA DEHYDROGENASE FADE28"/>
    <property type="match status" value="1"/>
</dbReference>
<keyword evidence="4 6" id="KW-0274">FAD</keyword>
<evidence type="ECO:0000256" key="6">
    <source>
        <dbReference type="RuleBase" id="RU362125"/>
    </source>
</evidence>
<dbReference type="Pfam" id="PF00441">
    <property type="entry name" value="Acyl-CoA_dh_1"/>
    <property type="match status" value="1"/>
</dbReference>
<comment type="cofactor">
    <cofactor evidence="1 6">
        <name>FAD</name>
        <dbReference type="ChEBI" id="CHEBI:57692"/>
    </cofactor>
</comment>
<feature type="domain" description="Acyl-CoA dehydrogenase/oxidase C-terminal" evidence="7">
    <location>
        <begin position="228"/>
        <end position="393"/>
    </location>
</feature>
<protein>
    <submittedName>
        <fullName evidence="10">Acyl-CoA dehydrogenase domain protein</fullName>
    </submittedName>
</protein>
<evidence type="ECO:0000256" key="3">
    <source>
        <dbReference type="ARBA" id="ARBA00022630"/>
    </source>
</evidence>
<dbReference type="KEGG" id="shl:Shal_2146"/>
<accession>B0TTY7</accession>
<dbReference type="InterPro" id="IPR009075">
    <property type="entry name" value="AcylCo_DH/oxidase_C"/>
</dbReference>
<gene>
    <name evidence="10" type="ordered locus">Shal_2146</name>
</gene>
<keyword evidence="5 6" id="KW-0560">Oxidoreductase</keyword>
<evidence type="ECO:0000256" key="5">
    <source>
        <dbReference type="ARBA" id="ARBA00023002"/>
    </source>
</evidence>
<feature type="domain" description="Acyl-CoA oxidase/dehydrogenase middle" evidence="8">
    <location>
        <begin position="123"/>
        <end position="215"/>
    </location>
</feature>
<keyword evidence="3 6" id="KW-0285">Flavoprotein</keyword>
<keyword evidence="11" id="KW-1185">Reference proteome</keyword>
<evidence type="ECO:0000259" key="9">
    <source>
        <dbReference type="Pfam" id="PF02771"/>
    </source>
</evidence>
<reference evidence="10" key="1">
    <citation type="submission" date="2008-01" db="EMBL/GenBank/DDBJ databases">
        <title>Complete sequence of Shewanella halifaxensis HAW-EB4.</title>
        <authorList>
            <consortium name="US DOE Joint Genome Institute"/>
            <person name="Copeland A."/>
            <person name="Lucas S."/>
            <person name="Lapidus A."/>
            <person name="Glavina del Rio T."/>
            <person name="Dalin E."/>
            <person name="Tice H."/>
            <person name="Bruce D."/>
            <person name="Goodwin L."/>
            <person name="Pitluck S."/>
            <person name="Sims D."/>
            <person name="Brettin T."/>
            <person name="Detter J.C."/>
            <person name="Han C."/>
            <person name="Kuske C.R."/>
            <person name="Schmutz J."/>
            <person name="Larimer F."/>
            <person name="Land M."/>
            <person name="Hauser L."/>
            <person name="Kyrpides N."/>
            <person name="Kim E."/>
            <person name="Zhao J.-S."/>
            <person name="Richardson P."/>
        </authorList>
    </citation>
    <scope>NUCLEOTIDE SEQUENCE [LARGE SCALE GENOMIC DNA]</scope>
    <source>
        <strain evidence="10">HAW-EB4</strain>
    </source>
</reference>
<evidence type="ECO:0000313" key="10">
    <source>
        <dbReference type="EMBL" id="ABZ76705.1"/>
    </source>
</evidence>
<dbReference type="Pfam" id="PF02770">
    <property type="entry name" value="Acyl-CoA_dh_M"/>
    <property type="match status" value="1"/>
</dbReference>
<dbReference type="OrthoDB" id="9769473at2"/>
<dbReference type="GO" id="GO:0050660">
    <property type="term" value="F:flavin adenine dinucleotide binding"/>
    <property type="evidence" value="ECO:0007669"/>
    <property type="project" value="InterPro"/>
</dbReference>
<dbReference type="STRING" id="458817.Shal_2146"/>
<dbReference type="SUPFAM" id="SSF56645">
    <property type="entry name" value="Acyl-CoA dehydrogenase NM domain-like"/>
    <property type="match status" value="1"/>
</dbReference>
<organism evidence="10 11">
    <name type="scientific">Shewanella halifaxensis (strain HAW-EB4)</name>
    <dbReference type="NCBI Taxonomy" id="458817"/>
    <lineage>
        <taxon>Bacteria</taxon>
        <taxon>Pseudomonadati</taxon>
        <taxon>Pseudomonadota</taxon>
        <taxon>Gammaproteobacteria</taxon>
        <taxon>Alteromonadales</taxon>
        <taxon>Shewanellaceae</taxon>
        <taxon>Shewanella</taxon>
    </lineage>
</organism>
<evidence type="ECO:0000259" key="8">
    <source>
        <dbReference type="Pfam" id="PF02770"/>
    </source>
</evidence>
<dbReference type="InterPro" id="IPR013786">
    <property type="entry name" value="AcylCoA_DH/ox_N"/>
</dbReference>
<dbReference type="EMBL" id="CP000931">
    <property type="protein sequence ID" value="ABZ76705.1"/>
    <property type="molecule type" value="Genomic_DNA"/>
</dbReference>
<dbReference type="PANTHER" id="PTHR43884">
    <property type="entry name" value="ACYL-COA DEHYDROGENASE"/>
    <property type="match status" value="1"/>
</dbReference>
<dbReference type="Gene3D" id="2.40.110.10">
    <property type="entry name" value="Butyryl-CoA Dehydrogenase, subunit A, domain 2"/>
    <property type="match status" value="1"/>
</dbReference>